<dbReference type="SMART" id="SM00911">
    <property type="entry name" value="HWE_HK"/>
    <property type="match status" value="1"/>
</dbReference>
<evidence type="ECO:0000256" key="7">
    <source>
        <dbReference type="ARBA" id="ARBA00022840"/>
    </source>
</evidence>
<dbReference type="SMART" id="SM00065">
    <property type="entry name" value="GAF"/>
    <property type="match status" value="1"/>
</dbReference>
<dbReference type="InterPro" id="IPR011102">
    <property type="entry name" value="Sig_transdc_His_kinase_HWE"/>
</dbReference>
<evidence type="ECO:0000259" key="8">
    <source>
        <dbReference type="SMART" id="SM00065"/>
    </source>
</evidence>
<comment type="catalytic activity">
    <reaction evidence="1">
        <text>ATP + protein L-histidine = ADP + protein N-phospho-L-histidine.</text>
        <dbReference type="EC" id="2.7.13.3"/>
    </reaction>
</comment>
<feature type="domain" description="GAF" evidence="8">
    <location>
        <begin position="34"/>
        <end position="176"/>
    </location>
</feature>
<feature type="domain" description="Signal transduction histidine kinase HWE region" evidence="9">
    <location>
        <begin position="199"/>
        <end position="281"/>
    </location>
</feature>
<dbReference type="AlphaFoldDB" id="A0AAP3UYZ3"/>
<dbReference type="EC" id="2.7.13.3" evidence="2"/>
<keyword evidence="5" id="KW-0547">Nucleotide-binding</keyword>
<name>A0AAP3UYZ3_9PROT</name>
<accession>A0AAP3UYZ3</accession>
<keyword evidence="7" id="KW-0067">ATP-binding</keyword>
<dbReference type="Gene3D" id="3.30.450.40">
    <property type="match status" value="1"/>
</dbReference>
<evidence type="ECO:0000256" key="1">
    <source>
        <dbReference type="ARBA" id="ARBA00000085"/>
    </source>
</evidence>
<dbReference type="RefSeq" id="WP_327787278.1">
    <property type="nucleotide sequence ID" value="NZ_JARGEQ010000001.1"/>
</dbReference>
<dbReference type="EMBL" id="JARGEQ010000001">
    <property type="protein sequence ID" value="MDF1584873.1"/>
    <property type="molecule type" value="Genomic_DNA"/>
</dbReference>
<sequence>MSRQPATIAQQPMLPDVEAGRLDAVRRYDILDTPPDGAFDRITRIAARLFGVPIAIVSIVDHDRIWFKSHHGLDVRQIDRAPGLCASAILGTDPWIVENAAADARTLANPLVAGGFGLRFYAGVPLHTHDGHNLGTLCVIDRQPRPVSEDEIATLADLAAVVMDELELRLSARDAIAQKNVEIEERRRIQEQQLVLMSELGHRVKNTLATVQAIAGQTARSSASMDEFIEKFDGRLLSLARAHGLLSSGGWDGGELEEVALLSLRPLRNEAGDNVEVAGPVVRLQPRAALALNLTLHELATNAAKYGALSSRSGRVALDWSIEQQAKGAVVVLRWLERGGPQVAPQPSRRGFGSMVLNYSIRRELEGSARTHYHREGLEVVIEFPVEGNVAPD</sequence>
<organism evidence="10 11">
    <name type="scientific">Marinimicrococcus flavescens</name>
    <dbReference type="NCBI Taxonomy" id="3031815"/>
    <lineage>
        <taxon>Bacteria</taxon>
        <taxon>Pseudomonadati</taxon>
        <taxon>Pseudomonadota</taxon>
        <taxon>Alphaproteobacteria</taxon>
        <taxon>Geminicoccales</taxon>
        <taxon>Geminicoccaceae</taxon>
        <taxon>Marinimicrococcus</taxon>
    </lineage>
</organism>
<keyword evidence="11" id="KW-1185">Reference proteome</keyword>
<dbReference type="GO" id="GO:0005524">
    <property type="term" value="F:ATP binding"/>
    <property type="evidence" value="ECO:0007669"/>
    <property type="project" value="UniProtKB-KW"/>
</dbReference>
<gene>
    <name evidence="10" type="ORF">PZ740_00565</name>
</gene>
<evidence type="ECO:0000256" key="2">
    <source>
        <dbReference type="ARBA" id="ARBA00012438"/>
    </source>
</evidence>
<dbReference type="Gene3D" id="3.30.565.10">
    <property type="entry name" value="Histidine kinase-like ATPase, C-terminal domain"/>
    <property type="match status" value="1"/>
</dbReference>
<keyword evidence="3" id="KW-0597">Phosphoprotein</keyword>
<dbReference type="SUPFAM" id="SSF55781">
    <property type="entry name" value="GAF domain-like"/>
    <property type="match status" value="1"/>
</dbReference>
<evidence type="ECO:0000256" key="4">
    <source>
        <dbReference type="ARBA" id="ARBA00022679"/>
    </source>
</evidence>
<evidence type="ECO:0000256" key="5">
    <source>
        <dbReference type="ARBA" id="ARBA00022741"/>
    </source>
</evidence>
<evidence type="ECO:0000256" key="3">
    <source>
        <dbReference type="ARBA" id="ARBA00022553"/>
    </source>
</evidence>
<comment type="caution">
    <text evidence="10">The sequence shown here is derived from an EMBL/GenBank/DDBJ whole genome shotgun (WGS) entry which is preliminary data.</text>
</comment>
<dbReference type="PANTHER" id="PTHR43102:SF2">
    <property type="entry name" value="GAF DOMAIN-CONTAINING PROTEIN"/>
    <property type="match status" value="1"/>
</dbReference>
<dbReference type="InterPro" id="IPR029016">
    <property type="entry name" value="GAF-like_dom_sf"/>
</dbReference>
<dbReference type="Pfam" id="PF07536">
    <property type="entry name" value="HWE_HK"/>
    <property type="match status" value="1"/>
</dbReference>
<keyword evidence="4" id="KW-0808">Transferase</keyword>
<dbReference type="Pfam" id="PF01590">
    <property type="entry name" value="GAF"/>
    <property type="match status" value="1"/>
</dbReference>
<dbReference type="GO" id="GO:0004673">
    <property type="term" value="F:protein histidine kinase activity"/>
    <property type="evidence" value="ECO:0007669"/>
    <property type="project" value="UniProtKB-EC"/>
</dbReference>
<keyword evidence="6 10" id="KW-0418">Kinase</keyword>
<evidence type="ECO:0000259" key="9">
    <source>
        <dbReference type="SMART" id="SM00911"/>
    </source>
</evidence>
<protein>
    <recommendedName>
        <fullName evidence="2">histidine kinase</fullName>
        <ecNumber evidence="2">2.7.13.3</ecNumber>
    </recommendedName>
</protein>
<evidence type="ECO:0000313" key="11">
    <source>
        <dbReference type="Proteomes" id="UP001301140"/>
    </source>
</evidence>
<evidence type="ECO:0000256" key="6">
    <source>
        <dbReference type="ARBA" id="ARBA00022777"/>
    </source>
</evidence>
<proteinExistence type="predicted"/>
<evidence type="ECO:0000313" key="10">
    <source>
        <dbReference type="EMBL" id="MDF1584873.1"/>
    </source>
</evidence>
<dbReference type="PANTHER" id="PTHR43102">
    <property type="entry name" value="SLR1143 PROTEIN"/>
    <property type="match status" value="1"/>
</dbReference>
<dbReference type="Proteomes" id="UP001301140">
    <property type="component" value="Unassembled WGS sequence"/>
</dbReference>
<reference evidence="10 11" key="1">
    <citation type="submission" date="2023-03" db="EMBL/GenBank/DDBJ databases">
        <title>YIM 152171 draft genome.</title>
        <authorList>
            <person name="Yang Z."/>
        </authorList>
    </citation>
    <scope>NUCLEOTIDE SEQUENCE [LARGE SCALE GENOMIC DNA]</scope>
    <source>
        <strain evidence="10 11">YIM 152171</strain>
    </source>
</reference>
<dbReference type="InterPro" id="IPR003018">
    <property type="entry name" value="GAF"/>
</dbReference>
<dbReference type="InterPro" id="IPR036890">
    <property type="entry name" value="HATPase_C_sf"/>
</dbReference>